<feature type="transmembrane region" description="Helical" evidence="1">
    <location>
        <begin position="47"/>
        <end position="67"/>
    </location>
</feature>
<dbReference type="PANTHER" id="PTHR40078:SF1">
    <property type="entry name" value="INTEGRAL MEMBRANE PROTEIN"/>
    <property type="match status" value="1"/>
</dbReference>
<keyword evidence="1" id="KW-0812">Transmembrane</keyword>
<dbReference type="Proteomes" id="UP000581688">
    <property type="component" value="Unassembled WGS sequence"/>
</dbReference>
<dbReference type="PANTHER" id="PTHR40078">
    <property type="entry name" value="INTEGRAL MEMBRANE PROTEIN-RELATED"/>
    <property type="match status" value="1"/>
</dbReference>
<evidence type="ECO:0000313" key="2">
    <source>
        <dbReference type="EMBL" id="MBB6452727.1"/>
    </source>
</evidence>
<keyword evidence="3" id="KW-1185">Reference proteome</keyword>
<feature type="transmembrane region" description="Helical" evidence="1">
    <location>
        <begin position="106"/>
        <end position="124"/>
    </location>
</feature>
<dbReference type="Pfam" id="PF19700">
    <property type="entry name" value="DUF6198"/>
    <property type="match status" value="1"/>
</dbReference>
<keyword evidence="1" id="KW-1133">Transmembrane helix</keyword>
<dbReference type="AlphaFoldDB" id="A0A841PUP2"/>
<sequence length="200" mass="22117">MREHIIRFSTYVIGLIILSFGITLTIKAGLGTGAWDALNVGLSKIKFTVGTWVILVGIILIIVNAILMKKRPDLYAIITIFIVGFCIDFWLYLLNPNAPELLWVKVLLFVCGASLLAFGVSVYLQAKFAPVPIDNLMIAIHTRFGFGLSTSKTIAEVVALTFAFLFRGPIGIGTIIVTFSIGPLIHVFYPRIEKVLKQFQ</sequence>
<dbReference type="InterPro" id="IPR038750">
    <property type="entry name" value="YczE/YyaS-like"/>
</dbReference>
<evidence type="ECO:0008006" key="4">
    <source>
        <dbReference type="Google" id="ProtNLM"/>
    </source>
</evidence>
<feature type="transmembrane region" description="Helical" evidence="1">
    <location>
        <begin position="170"/>
        <end position="189"/>
    </location>
</feature>
<reference evidence="2 3" key="1">
    <citation type="submission" date="2020-08" db="EMBL/GenBank/DDBJ databases">
        <title>Genomic Encyclopedia of Type Strains, Phase IV (KMG-IV): sequencing the most valuable type-strain genomes for metagenomic binning, comparative biology and taxonomic classification.</title>
        <authorList>
            <person name="Goeker M."/>
        </authorList>
    </citation>
    <scope>NUCLEOTIDE SEQUENCE [LARGE SCALE GENOMIC DNA]</scope>
    <source>
        <strain evidence="2 3">DSM 19612</strain>
    </source>
</reference>
<evidence type="ECO:0000313" key="3">
    <source>
        <dbReference type="Proteomes" id="UP000581688"/>
    </source>
</evidence>
<name>A0A841PUP2_9BACI</name>
<protein>
    <recommendedName>
        <fullName evidence="4">YitT family protein</fullName>
    </recommendedName>
</protein>
<feature type="transmembrane region" description="Helical" evidence="1">
    <location>
        <begin position="12"/>
        <end position="35"/>
    </location>
</feature>
<organism evidence="2 3">
    <name type="scientific">Salirhabdus euzebyi</name>
    <dbReference type="NCBI Taxonomy" id="394506"/>
    <lineage>
        <taxon>Bacteria</taxon>
        <taxon>Bacillati</taxon>
        <taxon>Bacillota</taxon>
        <taxon>Bacilli</taxon>
        <taxon>Bacillales</taxon>
        <taxon>Bacillaceae</taxon>
        <taxon>Salirhabdus</taxon>
    </lineage>
</organism>
<dbReference type="RefSeq" id="WP_174495287.1">
    <property type="nucleotide sequence ID" value="NZ_CADDWK010000003.1"/>
</dbReference>
<comment type="caution">
    <text evidence="2">The sequence shown here is derived from an EMBL/GenBank/DDBJ whole genome shotgun (WGS) entry which is preliminary data.</text>
</comment>
<keyword evidence="1" id="KW-0472">Membrane</keyword>
<gene>
    <name evidence="2" type="ORF">HNQ94_001173</name>
</gene>
<dbReference type="EMBL" id="JACHGH010000003">
    <property type="protein sequence ID" value="MBB6452727.1"/>
    <property type="molecule type" value="Genomic_DNA"/>
</dbReference>
<accession>A0A841PUP2</accession>
<evidence type="ECO:0000256" key="1">
    <source>
        <dbReference type="SAM" id="Phobius"/>
    </source>
</evidence>
<feature type="transmembrane region" description="Helical" evidence="1">
    <location>
        <begin position="74"/>
        <end position="94"/>
    </location>
</feature>
<proteinExistence type="predicted"/>
<feature type="transmembrane region" description="Helical" evidence="1">
    <location>
        <begin position="144"/>
        <end position="164"/>
    </location>
</feature>